<proteinExistence type="predicted"/>
<dbReference type="Proteomes" id="UP001459277">
    <property type="component" value="Unassembled WGS sequence"/>
</dbReference>
<dbReference type="EMBL" id="JAZDWU010000009">
    <property type="protein sequence ID" value="KAK9992046.1"/>
    <property type="molecule type" value="Genomic_DNA"/>
</dbReference>
<feature type="compositionally biased region" description="Basic and acidic residues" evidence="1">
    <location>
        <begin position="190"/>
        <end position="201"/>
    </location>
</feature>
<evidence type="ECO:0000256" key="1">
    <source>
        <dbReference type="SAM" id="MobiDB-lite"/>
    </source>
</evidence>
<sequence length="473" mass="52016">MGGSIFFFVESKTFEFSIEEGGTYYMLRIFERNRDSLRSVFMGKESANRLLAIVEDLMSNVIAGNFARTFRDGDKVFILHLGSNAHGSFFMISELVHGRRKGFIVVPEGKLGSGWRGFGLHLRKAIAPKTLVIKKPQSVLKQTVEKSNSVLLAMAETDRREGGREGGGSKKGKPLMPNIQNSNKSNLHNHSQDTRELNTRKEVATSEAKFTFEIQDIVGRADFPLSLDVSMRLECGPDAPFKPKPNPILIWRPKPKQSHSHSLPSDETQNTGNSLPLVSVISERDSSSSNAVVVKPIHPQTDPCSSTTLAQSLKLSNDANIEIHGIDEADTESFGSVEADESATTSDGEDNLQQDIRLLLQEHSGNVIKKWGNSEQWVLELRDGRRVAVPLQISLPPSEVTEVMEEKNQLTLVPLKSSDSLDVSAAPFEGDEVLVEDWVSDTYSEAAELPNNGGLLPLAVEPLAFSLPLVKEG</sequence>
<accession>A0AAW2C1J5</accession>
<comment type="caution">
    <text evidence="2">The sequence shown here is derived from an EMBL/GenBank/DDBJ whole genome shotgun (WGS) entry which is preliminary data.</text>
</comment>
<feature type="region of interest" description="Disordered" evidence="1">
    <location>
        <begin position="238"/>
        <end position="273"/>
    </location>
</feature>
<reference evidence="2 3" key="1">
    <citation type="submission" date="2024-01" db="EMBL/GenBank/DDBJ databases">
        <title>A telomere-to-telomere, gap-free genome of sweet tea (Lithocarpus litseifolius).</title>
        <authorList>
            <person name="Zhou J."/>
        </authorList>
    </citation>
    <scope>NUCLEOTIDE SEQUENCE [LARGE SCALE GENOMIC DNA]</scope>
    <source>
        <strain evidence="2">Zhou-2022a</strain>
        <tissue evidence="2">Leaf</tissue>
    </source>
</reference>
<gene>
    <name evidence="2" type="ORF">SO802_027031</name>
</gene>
<evidence type="ECO:0000313" key="2">
    <source>
        <dbReference type="EMBL" id="KAK9992046.1"/>
    </source>
</evidence>
<protein>
    <submittedName>
        <fullName evidence="2">Uncharacterized protein</fullName>
    </submittedName>
</protein>
<feature type="compositionally biased region" description="Polar residues" evidence="1">
    <location>
        <begin position="178"/>
        <end position="189"/>
    </location>
</feature>
<feature type="region of interest" description="Disordered" evidence="1">
    <location>
        <begin position="156"/>
        <end position="201"/>
    </location>
</feature>
<name>A0AAW2C1J5_9ROSI</name>
<organism evidence="2 3">
    <name type="scientific">Lithocarpus litseifolius</name>
    <dbReference type="NCBI Taxonomy" id="425828"/>
    <lineage>
        <taxon>Eukaryota</taxon>
        <taxon>Viridiplantae</taxon>
        <taxon>Streptophyta</taxon>
        <taxon>Embryophyta</taxon>
        <taxon>Tracheophyta</taxon>
        <taxon>Spermatophyta</taxon>
        <taxon>Magnoliopsida</taxon>
        <taxon>eudicotyledons</taxon>
        <taxon>Gunneridae</taxon>
        <taxon>Pentapetalae</taxon>
        <taxon>rosids</taxon>
        <taxon>fabids</taxon>
        <taxon>Fagales</taxon>
        <taxon>Fagaceae</taxon>
        <taxon>Lithocarpus</taxon>
    </lineage>
</organism>
<feature type="compositionally biased region" description="Polar residues" evidence="1">
    <location>
        <begin position="260"/>
        <end position="273"/>
    </location>
</feature>
<feature type="compositionally biased region" description="Basic and acidic residues" evidence="1">
    <location>
        <begin position="156"/>
        <end position="168"/>
    </location>
</feature>
<feature type="region of interest" description="Disordered" evidence="1">
    <location>
        <begin position="327"/>
        <end position="350"/>
    </location>
</feature>
<evidence type="ECO:0000313" key="3">
    <source>
        <dbReference type="Proteomes" id="UP001459277"/>
    </source>
</evidence>
<dbReference type="AlphaFoldDB" id="A0AAW2C1J5"/>
<keyword evidence="3" id="KW-1185">Reference proteome</keyword>